<accession>A0ABW4BHN2</accession>
<sequence>MMGTAFGLIYYLIALGLGFLIIALGVKYGILWALRALSDDDLAKMGRVFKR</sequence>
<dbReference type="Proteomes" id="UP001597199">
    <property type="component" value="Unassembled WGS sequence"/>
</dbReference>
<proteinExistence type="predicted"/>
<keyword evidence="1" id="KW-0472">Membrane</keyword>
<keyword evidence="3" id="KW-1185">Reference proteome</keyword>
<reference evidence="3" key="1">
    <citation type="journal article" date="2019" name="Int. J. Syst. Evol. Microbiol.">
        <title>The Global Catalogue of Microorganisms (GCM) 10K type strain sequencing project: providing services to taxonomists for standard genome sequencing and annotation.</title>
        <authorList>
            <consortium name="The Broad Institute Genomics Platform"/>
            <consortium name="The Broad Institute Genome Sequencing Center for Infectious Disease"/>
            <person name="Wu L."/>
            <person name="Ma J."/>
        </authorList>
    </citation>
    <scope>NUCLEOTIDE SEQUENCE [LARGE SCALE GENOMIC DNA]</scope>
    <source>
        <strain evidence="3">CCM 9110</strain>
    </source>
</reference>
<name>A0ABW4BHN2_9LACO</name>
<feature type="transmembrane region" description="Helical" evidence="1">
    <location>
        <begin position="6"/>
        <end position="26"/>
    </location>
</feature>
<dbReference type="EMBL" id="JBHTOA010000046">
    <property type="protein sequence ID" value="MFD1400026.1"/>
    <property type="molecule type" value="Genomic_DNA"/>
</dbReference>
<keyword evidence="1" id="KW-0812">Transmembrane</keyword>
<protein>
    <submittedName>
        <fullName evidence="2">Uncharacterized protein</fullName>
    </submittedName>
</protein>
<evidence type="ECO:0000313" key="3">
    <source>
        <dbReference type="Proteomes" id="UP001597199"/>
    </source>
</evidence>
<comment type="caution">
    <text evidence="2">The sequence shown here is derived from an EMBL/GenBank/DDBJ whole genome shotgun (WGS) entry which is preliminary data.</text>
</comment>
<organism evidence="2 3">
    <name type="scientific">Lacticaseibacillus suilingensis</name>
    <dbReference type="NCBI Taxonomy" id="2799577"/>
    <lineage>
        <taxon>Bacteria</taxon>
        <taxon>Bacillati</taxon>
        <taxon>Bacillota</taxon>
        <taxon>Bacilli</taxon>
        <taxon>Lactobacillales</taxon>
        <taxon>Lactobacillaceae</taxon>
        <taxon>Lacticaseibacillus</taxon>
    </lineage>
</organism>
<dbReference type="RefSeq" id="WP_204118967.1">
    <property type="nucleotide sequence ID" value="NZ_BOLV01000009.1"/>
</dbReference>
<evidence type="ECO:0000256" key="1">
    <source>
        <dbReference type="SAM" id="Phobius"/>
    </source>
</evidence>
<keyword evidence="1" id="KW-1133">Transmembrane helix</keyword>
<evidence type="ECO:0000313" key="2">
    <source>
        <dbReference type="EMBL" id="MFD1400026.1"/>
    </source>
</evidence>
<gene>
    <name evidence="2" type="ORF">ACFQ41_11960</name>
</gene>